<dbReference type="PROSITE" id="PS00518">
    <property type="entry name" value="ZF_RING_1"/>
    <property type="match status" value="1"/>
</dbReference>
<evidence type="ECO:0000256" key="5">
    <source>
        <dbReference type="SAM" id="MobiDB-lite"/>
    </source>
</evidence>
<dbReference type="InterPro" id="IPR013083">
    <property type="entry name" value="Znf_RING/FYVE/PHD"/>
</dbReference>
<evidence type="ECO:0000313" key="7">
    <source>
        <dbReference type="Proteomes" id="UP000492821"/>
    </source>
</evidence>
<dbReference type="CDD" id="cd16449">
    <property type="entry name" value="RING-HC"/>
    <property type="match status" value="1"/>
</dbReference>
<dbReference type="Proteomes" id="UP000492821">
    <property type="component" value="Unassembled WGS sequence"/>
</dbReference>
<dbReference type="Gene3D" id="3.30.40.10">
    <property type="entry name" value="Zinc/RING finger domain, C3HC4 (zinc finger)"/>
    <property type="match status" value="1"/>
</dbReference>
<feature type="domain" description="RING-type" evidence="6">
    <location>
        <begin position="46"/>
        <end position="89"/>
    </location>
</feature>
<evidence type="ECO:0000259" key="6">
    <source>
        <dbReference type="PROSITE" id="PS50089"/>
    </source>
</evidence>
<evidence type="ECO:0000256" key="1">
    <source>
        <dbReference type="ARBA" id="ARBA00022723"/>
    </source>
</evidence>
<dbReference type="InterPro" id="IPR001841">
    <property type="entry name" value="Znf_RING"/>
</dbReference>
<proteinExistence type="predicted"/>
<dbReference type="SUPFAM" id="SSF57850">
    <property type="entry name" value="RING/U-box"/>
    <property type="match status" value="1"/>
</dbReference>
<dbReference type="SMART" id="SM00184">
    <property type="entry name" value="RING"/>
    <property type="match status" value="1"/>
</dbReference>
<feature type="compositionally biased region" description="Pro residues" evidence="5">
    <location>
        <begin position="214"/>
        <end position="224"/>
    </location>
</feature>
<evidence type="ECO:0000256" key="4">
    <source>
        <dbReference type="PROSITE-ProRule" id="PRU00175"/>
    </source>
</evidence>
<protein>
    <submittedName>
        <fullName evidence="8">RING-type domain-containing protein</fullName>
    </submittedName>
</protein>
<dbReference type="GO" id="GO:0008270">
    <property type="term" value="F:zinc ion binding"/>
    <property type="evidence" value="ECO:0007669"/>
    <property type="project" value="UniProtKB-KW"/>
</dbReference>
<keyword evidence="7" id="KW-1185">Reference proteome</keyword>
<organism evidence="7 8">
    <name type="scientific">Panagrellus redivivus</name>
    <name type="common">Microworm</name>
    <dbReference type="NCBI Taxonomy" id="6233"/>
    <lineage>
        <taxon>Eukaryota</taxon>
        <taxon>Metazoa</taxon>
        <taxon>Ecdysozoa</taxon>
        <taxon>Nematoda</taxon>
        <taxon>Chromadorea</taxon>
        <taxon>Rhabditida</taxon>
        <taxon>Tylenchina</taxon>
        <taxon>Panagrolaimomorpha</taxon>
        <taxon>Panagrolaimoidea</taxon>
        <taxon>Panagrolaimidae</taxon>
        <taxon>Panagrellus</taxon>
    </lineage>
</organism>
<evidence type="ECO:0000256" key="2">
    <source>
        <dbReference type="ARBA" id="ARBA00022771"/>
    </source>
</evidence>
<dbReference type="PROSITE" id="PS50089">
    <property type="entry name" value="ZF_RING_2"/>
    <property type="match status" value="1"/>
</dbReference>
<evidence type="ECO:0000313" key="8">
    <source>
        <dbReference type="WBParaSite" id="Pan_g13733.t1"/>
    </source>
</evidence>
<sequence length="355" mass="39469">MSSSAGASSSSAWRPDPPPPDPTEMEVTVANSDSDMDPDFKNISSCCICYEKYTRIYRQPISMSCGHTFCKNCVRRMLISRMFQCALCRTLSMIVVDKMSKNIALATILEKFNLFDSDEGLEEAKLQRAPGIDISDEEFIALTASRTGRAGFPEYPHHLNLGDLSSDESESSDDNSTIMRARHMFRTYSVVRRPTTTFTVPLGAFSGSNQPQRQPVPPPQPPVPVSGSHVRPSSDRPSFFSPFVQGQSSNSLAPRPRTSQDIANEFGMFQRGPRPQSSISFRNQRPPQNSVLQNQRPIFTPVNQFGSQPFVYRGGAPRIRMPPMPSHPPAAPTPVPGPRNFVRRFTTFNPPRAPQ</sequence>
<feature type="region of interest" description="Disordered" evidence="5">
    <location>
        <begin position="201"/>
        <end position="289"/>
    </location>
</feature>
<name>A0A7E4UWP9_PANRE</name>
<dbReference type="InterPro" id="IPR052667">
    <property type="entry name" value="E3_ubiquitin-ligase_RING"/>
</dbReference>
<dbReference type="PANTHER" id="PTHR47156:SF10">
    <property type="entry name" value="E3 UBIQUITIN-PROTEIN LIGASE TRIM-21-RELATED"/>
    <property type="match status" value="1"/>
</dbReference>
<keyword evidence="1" id="KW-0479">Metal-binding</keyword>
<feature type="compositionally biased region" description="Polar residues" evidence="5">
    <location>
        <begin position="244"/>
        <end position="262"/>
    </location>
</feature>
<dbReference type="InterPro" id="IPR017907">
    <property type="entry name" value="Znf_RING_CS"/>
</dbReference>
<keyword evidence="2 4" id="KW-0863">Zinc-finger</keyword>
<dbReference type="InterPro" id="IPR027370">
    <property type="entry name" value="Znf-RING_euk"/>
</dbReference>
<dbReference type="PANTHER" id="PTHR47156">
    <property type="entry name" value="PROTEIN CBG20824"/>
    <property type="match status" value="1"/>
</dbReference>
<dbReference type="WBParaSite" id="Pan_g13733.t1">
    <property type="protein sequence ID" value="Pan_g13733.t1"/>
    <property type="gene ID" value="Pan_g13733"/>
</dbReference>
<keyword evidence="3" id="KW-0862">Zinc</keyword>
<feature type="region of interest" description="Disordered" evidence="5">
    <location>
        <begin position="1"/>
        <end position="33"/>
    </location>
</feature>
<reference evidence="7" key="1">
    <citation type="journal article" date="2013" name="Genetics">
        <title>The draft genome and transcriptome of Panagrellus redivivus are shaped by the harsh demands of a free-living lifestyle.</title>
        <authorList>
            <person name="Srinivasan J."/>
            <person name="Dillman A.R."/>
            <person name="Macchietto M.G."/>
            <person name="Heikkinen L."/>
            <person name="Lakso M."/>
            <person name="Fracchia K.M."/>
            <person name="Antoshechkin I."/>
            <person name="Mortazavi A."/>
            <person name="Wong G."/>
            <person name="Sternberg P.W."/>
        </authorList>
    </citation>
    <scope>NUCLEOTIDE SEQUENCE [LARGE SCALE GENOMIC DNA]</scope>
    <source>
        <strain evidence="7">MT8872</strain>
    </source>
</reference>
<accession>A0A7E4UWP9</accession>
<dbReference type="AlphaFoldDB" id="A0A7E4UWP9"/>
<feature type="compositionally biased region" description="Pro residues" evidence="5">
    <location>
        <begin position="320"/>
        <end position="337"/>
    </location>
</feature>
<evidence type="ECO:0000256" key="3">
    <source>
        <dbReference type="ARBA" id="ARBA00022833"/>
    </source>
</evidence>
<feature type="compositionally biased region" description="Low complexity" evidence="5">
    <location>
        <begin position="1"/>
        <end position="12"/>
    </location>
</feature>
<feature type="compositionally biased region" description="Polar residues" evidence="5">
    <location>
        <begin position="275"/>
        <end position="289"/>
    </location>
</feature>
<reference evidence="8" key="2">
    <citation type="submission" date="2020-10" db="UniProtKB">
        <authorList>
            <consortium name="WormBaseParasite"/>
        </authorList>
    </citation>
    <scope>IDENTIFICATION</scope>
</reference>
<feature type="region of interest" description="Disordered" evidence="5">
    <location>
        <begin position="314"/>
        <end position="355"/>
    </location>
</feature>
<dbReference type="Pfam" id="PF13445">
    <property type="entry name" value="zf-RING_UBOX"/>
    <property type="match status" value="1"/>
</dbReference>